<keyword evidence="5" id="KW-1185">Reference proteome</keyword>
<dbReference type="Proteomes" id="UP000198867">
    <property type="component" value="Unassembled WGS sequence"/>
</dbReference>
<dbReference type="PANTHER" id="PTHR43877">
    <property type="entry name" value="AMINOALKYLPHOSPHONATE N-ACETYLTRANSFERASE-RELATED-RELATED"/>
    <property type="match status" value="1"/>
</dbReference>
<dbReference type="InterPro" id="IPR016181">
    <property type="entry name" value="Acyl_CoA_acyltransferase"/>
</dbReference>
<reference evidence="5" key="1">
    <citation type="submission" date="2016-10" db="EMBL/GenBank/DDBJ databases">
        <authorList>
            <person name="Varghese N."/>
            <person name="Submissions S."/>
        </authorList>
    </citation>
    <scope>NUCLEOTIDE SEQUENCE [LARGE SCALE GENOMIC DNA]</scope>
    <source>
        <strain evidence="5">CGMCC 1.11101</strain>
    </source>
</reference>
<evidence type="ECO:0000256" key="1">
    <source>
        <dbReference type="ARBA" id="ARBA00022679"/>
    </source>
</evidence>
<dbReference type="InterPro" id="IPR000182">
    <property type="entry name" value="GNAT_dom"/>
</dbReference>
<gene>
    <name evidence="4" type="ORF">SAMN05216219_0257</name>
</gene>
<keyword evidence="4" id="KW-0489">Methyltransferase</keyword>
<keyword evidence="1 4" id="KW-0808">Transferase</keyword>
<dbReference type="PANTHER" id="PTHR43877:SF1">
    <property type="entry name" value="ACETYLTRANSFERASE"/>
    <property type="match status" value="1"/>
</dbReference>
<organism evidence="4 5">
    <name type="scientific">Mycetocola miduiensis</name>
    <dbReference type="NCBI Taxonomy" id="995034"/>
    <lineage>
        <taxon>Bacteria</taxon>
        <taxon>Bacillati</taxon>
        <taxon>Actinomycetota</taxon>
        <taxon>Actinomycetes</taxon>
        <taxon>Micrococcales</taxon>
        <taxon>Microbacteriaceae</taxon>
        <taxon>Mycetocola</taxon>
    </lineage>
</organism>
<accession>A0A1I4YJH9</accession>
<dbReference type="OrthoDB" id="143110at2"/>
<dbReference type="Pfam" id="PF00583">
    <property type="entry name" value="Acetyltransf_1"/>
    <property type="match status" value="1"/>
</dbReference>
<dbReference type="STRING" id="995034.SAMN05216219_0257"/>
<feature type="domain" description="N-acetyltransferase" evidence="3">
    <location>
        <begin position="1"/>
        <end position="172"/>
    </location>
</feature>
<proteinExistence type="predicted"/>
<dbReference type="GO" id="GO:0008168">
    <property type="term" value="F:methyltransferase activity"/>
    <property type="evidence" value="ECO:0007669"/>
    <property type="project" value="UniProtKB-KW"/>
</dbReference>
<evidence type="ECO:0000256" key="2">
    <source>
        <dbReference type="ARBA" id="ARBA00023315"/>
    </source>
</evidence>
<dbReference type="GO" id="GO:0032259">
    <property type="term" value="P:methylation"/>
    <property type="evidence" value="ECO:0007669"/>
    <property type="project" value="UniProtKB-KW"/>
</dbReference>
<name>A0A1I4YJH9_9MICO</name>
<sequence>MRPAASTDADALAELARVTFPLACPPGTAPEAIAEFLATHLSAPRFGDYLADPGRLITVAEDETGLCGYTMLISGEPGDDDVAAAIGIRPTIELSKVYVLPGSHGRGIAAPLMQATLDAARGTGAAGIWLGVNQKNARAVRFYEKSGFAIVGEKTFRLGPELHSDFVMERAL</sequence>
<evidence type="ECO:0000259" key="3">
    <source>
        <dbReference type="PROSITE" id="PS51186"/>
    </source>
</evidence>
<dbReference type="CDD" id="cd04301">
    <property type="entry name" value="NAT_SF"/>
    <property type="match status" value="1"/>
</dbReference>
<dbReference type="InterPro" id="IPR050832">
    <property type="entry name" value="Bact_Acetyltransf"/>
</dbReference>
<dbReference type="Gene3D" id="3.40.630.30">
    <property type="match status" value="1"/>
</dbReference>
<dbReference type="SUPFAM" id="SSF55729">
    <property type="entry name" value="Acyl-CoA N-acyltransferases (Nat)"/>
    <property type="match status" value="1"/>
</dbReference>
<evidence type="ECO:0000313" key="5">
    <source>
        <dbReference type="Proteomes" id="UP000198867"/>
    </source>
</evidence>
<dbReference type="EMBL" id="FOVM01000001">
    <property type="protein sequence ID" value="SFN37739.1"/>
    <property type="molecule type" value="Genomic_DNA"/>
</dbReference>
<protein>
    <submittedName>
        <fullName evidence="4">tRNA (Guanine37-N1)-methyltransferase</fullName>
    </submittedName>
</protein>
<dbReference type="PROSITE" id="PS51186">
    <property type="entry name" value="GNAT"/>
    <property type="match status" value="1"/>
</dbReference>
<evidence type="ECO:0000313" key="4">
    <source>
        <dbReference type="EMBL" id="SFN37739.1"/>
    </source>
</evidence>
<keyword evidence="2" id="KW-0012">Acyltransferase</keyword>
<dbReference type="GO" id="GO:0016747">
    <property type="term" value="F:acyltransferase activity, transferring groups other than amino-acyl groups"/>
    <property type="evidence" value="ECO:0007669"/>
    <property type="project" value="InterPro"/>
</dbReference>
<dbReference type="AlphaFoldDB" id="A0A1I4YJH9"/>